<reference evidence="1" key="1">
    <citation type="submission" date="2021-05" db="EMBL/GenBank/DDBJ databases">
        <authorList>
            <person name="Scholz U."/>
            <person name="Mascher M."/>
            <person name="Fiebig A."/>
        </authorList>
    </citation>
    <scope>NUCLEOTIDE SEQUENCE [LARGE SCALE GENOMIC DNA]</scope>
</reference>
<evidence type="ECO:0000313" key="1">
    <source>
        <dbReference type="EnsemblPlants" id="AVESA.00010b.r2.2AG0221600.1.CDS.1"/>
    </source>
</evidence>
<protein>
    <submittedName>
        <fullName evidence="1">Uncharacterized protein</fullName>
    </submittedName>
</protein>
<organism evidence="1 2">
    <name type="scientific">Avena sativa</name>
    <name type="common">Oat</name>
    <dbReference type="NCBI Taxonomy" id="4498"/>
    <lineage>
        <taxon>Eukaryota</taxon>
        <taxon>Viridiplantae</taxon>
        <taxon>Streptophyta</taxon>
        <taxon>Embryophyta</taxon>
        <taxon>Tracheophyta</taxon>
        <taxon>Spermatophyta</taxon>
        <taxon>Magnoliopsida</taxon>
        <taxon>Liliopsida</taxon>
        <taxon>Poales</taxon>
        <taxon>Poaceae</taxon>
        <taxon>BOP clade</taxon>
        <taxon>Pooideae</taxon>
        <taxon>Poodae</taxon>
        <taxon>Poeae</taxon>
        <taxon>Poeae Chloroplast Group 1 (Aveneae type)</taxon>
        <taxon>Aveninae</taxon>
        <taxon>Avena</taxon>
    </lineage>
</organism>
<reference evidence="1" key="2">
    <citation type="submission" date="2025-09" db="UniProtKB">
        <authorList>
            <consortium name="EnsemblPlants"/>
        </authorList>
    </citation>
    <scope>IDENTIFICATION</scope>
</reference>
<evidence type="ECO:0000313" key="2">
    <source>
        <dbReference type="Proteomes" id="UP001732700"/>
    </source>
</evidence>
<proteinExistence type="predicted"/>
<keyword evidence="2" id="KW-1185">Reference proteome</keyword>
<accession>A0ACD5UAC3</accession>
<name>A0ACD5UAC3_AVESA</name>
<sequence length="194" mass="20418">MPSPPSPSPLLPAAPAAAATRRRRRLLSSPNPTSAPASAASSSSSASSSTSSCASFSFSSPAPSPFHHRFLSPLRASAVPFSWEHRPGIPKTPARGPSTRSSKLGASAKAPPLPLPPSLFSNNSRVVAEYPFAASTAAYSEKARRRKQQWRWPAVTGALADWLAVLSLYRSCTRSRDCLAAAGPPPQPRPRVPA</sequence>
<dbReference type="Proteomes" id="UP001732700">
    <property type="component" value="Chromosome 2A"/>
</dbReference>
<dbReference type="EnsemblPlants" id="AVESA.00010b.r2.2AG0221600.1">
    <property type="protein sequence ID" value="AVESA.00010b.r2.2AG0221600.1.CDS.1"/>
    <property type="gene ID" value="AVESA.00010b.r2.2AG0221600"/>
</dbReference>